<dbReference type="SUPFAM" id="SSF47266">
    <property type="entry name" value="4-helical cytokines"/>
    <property type="match status" value="1"/>
</dbReference>
<keyword evidence="3" id="KW-1185">Reference proteome</keyword>
<name>A0A3B4YY95_SERLL</name>
<feature type="signal peptide" evidence="1">
    <location>
        <begin position="1"/>
        <end position="17"/>
    </location>
</feature>
<dbReference type="Proteomes" id="UP000261360">
    <property type="component" value="Unplaced"/>
</dbReference>
<dbReference type="STRING" id="1841481.ENSSLDP00000027734"/>
<accession>A0A3B4YY95</accession>
<reference evidence="2" key="1">
    <citation type="submission" date="2025-08" db="UniProtKB">
        <authorList>
            <consortium name="Ensembl"/>
        </authorList>
    </citation>
    <scope>IDENTIFICATION</scope>
</reference>
<dbReference type="AlphaFoldDB" id="A0A3B4YY95"/>
<evidence type="ECO:0000256" key="1">
    <source>
        <dbReference type="SAM" id="SignalP"/>
    </source>
</evidence>
<evidence type="ECO:0000313" key="2">
    <source>
        <dbReference type="Ensembl" id="ENSSLDP00000027734.1"/>
    </source>
</evidence>
<dbReference type="InterPro" id="IPR009079">
    <property type="entry name" value="4_helix_cytokine-like_core"/>
</dbReference>
<sequence length="168" mass="19421">MKLVLLCLFAVCCYSLAQTTTTNRPNTSLQKRKLEEALRQLNEVKQRQQVSSYTFTFSQLCPCTDCCCLSALQCFKANMQVHFNVTEGKEKKLYNSLKNHLTVSKLLDFCNSGNDTPTCQNCYLHPKVKAQEFFNRLESLIQRVRFFLLSSSFNTSLVEHLWHDISLM</sequence>
<feature type="chain" id="PRO_5017468816" evidence="1">
    <location>
        <begin position="18"/>
        <end position="168"/>
    </location>
</feature>
<organism evidence="2 3">
    <name type="scientific">Seriola lalandi dorsalis</name>
    <dbReference type="NCBI Taxonomy" id="1841481"/>
    <lineage>
        <taxon>Eukaryota</taxon>
        <taxon>Metazoa</taxon>
        <taxon>Chordata</taxon>
        <taxon>Craniata</taxon>
        <taxon>Vertebrata</taxon>
        <taxon>Euteleostomi</taxon>
        <taxon>Actinopterygii</taxon>
        <taxon>Neopterygii</taxon>
        <taxon>Teleostei</taxon>
        <taxon>Neoteleostei</taxon>
        <taxon>Acanthomorphata</taxon>
        <taxon>Carangaria</taxon>
        <taxon>Carangiformes</taxon>
        <taxon>Carangidae</taxon>
        <taxon>Seriola</taxon>
    </lineage>
</organism>
<dbReference type="GeneTree" id="ENSGT00940000175879"/>
<evidence type="ECO:0000313" key="3">
    <source>
        <dbReference type="Proteomes" id="UP000261360"/>
    </source>
</evidence>
<proteinExistence type="predicted"/>
<reference evidence="2" key="2">
    <citation type="submission" date="2025-09" db="UniProtKB">
        <authorList>
            <consortium name="Ensembl"/>
        </authorList>
    </citation>
    <scope>IDENTIFICATION</scope>
</reference>
<dbReference type="Ensembl" id="ENSSLDT00000028574.1">
    <property type="protein sequence ID" value="ENSSLDP00000027734.1"/>
    <property type="gene ID" value="ENSSLDG00000021485.1"/>
</dbReference>
<keyword evidence="1" id="KW-0732">Signal</keyword>
<protein>
    <submittedName>
        <fullName evidence="2">Interleukin-21-like</fullName>
    </submittedName>
</protein>
<dbReference type="Gene3D" id="1.20.1250.70">
    <property type="entry name" value="Interleukin-15/Interleukin-21"/>
    <property type="match status" value="1"/>
</dbReference>